<dbReference type="STRING" id="1192034.CAP_8051"/>
<dbReference type="OrthoDB" id="5505432at2"/>
<comment type="caution">
    <text evidence="2">The sequence shown here is derived from an EMBL/GenBank/DDBJ whole genome shotgun (WGS) entry which is preliminary data.</text>
</comment>
<dbReference type="eggNOG" id="COG1277">
    <property type="taxonomic scope" value="Bacteria"/>
</dbReference>
<gene>
    <name evidence="2" type="ORF">CAP_8051</name>
</gene>
<feature type="transmembrane region" description="Helical" evidence="1">
    <location>
        <begin position="256"/>
        <end position="278"/>
    </location>
</feature>
<feature type="transmembrane region" description="Helical" evidence="1">
    <location>
        <begin position="138"/>
        <end position="162"/>
    </location>
</feature>
<sequence length="284" mass="30861">MFALREIGLVALREVRRNLRSKKGVAMSLLFLTGGAIPTMIQLFFRKLQTDAGGASLTLNGPEDPTRPMRRMMLARAYSEEIADYLVDCPTVLLFLLKGTLFFLPLLILLIGFDQIAGEVQHRSLRYVAGRAHRTSIVVGKAAGTWVVVASMALILHATVWIAMIARSEAPAGDVLSWGGRLWLFCVAQGVAYVGLTTLVSSFFRTPTLALFTGLGMMVALSITNFILGLIEATKMLTWAFPGTYEDLLISPDPLVVARGIGLFVLWGGVCVALASAITSRRDV</sequence>
<feature type="transmembrane region" description="Helical" evidence="1">
    <location>
        <begin position="92"/>
        <end position="117"/>
    </location>
</feature>
<dbReference type="PANTHER" id="PTHR43471">
    <property type="entry name" value="ABC TRANSPORTER PERMEASE"/>
    <property type="match status" value="1"/>
</dbReference>
<keyword evidence="1" id="KW-0472">Membrane</keyword>
<name>A0A017SY05_9BACT</name>
<feature type="transmembrane region" description="Helical" evidence="1">
    <location>
        <begin position="25"/>
        <end position="45"/>
    </location>
</feature>
<feature type="transmembrane region" description="Helical" evidence="1">
    <location>
        <begin position="211"/>
        <end position="231"/>
    </location>
</feature>
<dbReference type="Proteomes" id="UP000019678">
    <property type="component" value="Unassembled WGS sequence"/>
</dbReference>
<keyword evidence="1" id="KW-1133">Transmembrane helix</keyword>
<reference evidence="2 3" key="1">
    <citation type="submission" date="2013-05" db="EMBL/GenBank/DDBJ databases">
        <title>Genome assembly of Chondromyces apiculatus DSM 436.</title>
        <authorList>
            <person name="Sharma G."/>
            <person name="Khatri I."/>
            <person name="Kaur C."/>
            <person name="Mayilraj S."/>
            <person name="Subramanian S."/>
        </authorList>
    </citation>
    <scope>NUCLEOTIDE SEQUENCE [LARGE SCALE GENOMIC DNA]</scope>
    <source>
        <strain evidence="2 3">DSM 436</strain>
    </source>
</reference>
<dbReference type="Pfam" id="PF12679">
    <property type="entry name" value="ABC2_membrane_2"/>
    <property type="match status" value="1"/>
</dbReference>
<evidence type="ECO:0000313" key="2">
    <source>
        <dbReference type="EMBL" id="EYF01490.1"/>
    </source>
</evidence>
<evidence type="ECO:0000313" key="3">
    <source>
        <dbReference type="Proteomes" id="UP000019678"/>
    </source>
</evidence>
<proteinExistence type="predicted"/>
<protein>
    <submittedName>
        <fullName evidence="2">Uncharacterized protein</fullName>
    </submittedName>
</protein>
<dbReference type="EMBL" id="ASRX01000079">
    <property type="protein sequence ID" value="EYF01490.1"/>
    <property type="molecule type" value="Genomic_DNA"/>
</dbReference>
<organism evidence="2 3">
    <name type="scientific">Chondromyces apiculatus DSM 436</name>
    <dbReference type="NCBI Taxonomy" id="1192034"/>
    <lineage>
        <taxon>Bacteria</taxon>
        <taxon>Pseudomonadati</taxon>
        <taxon>Myxococcota</taxon>
        <taxon>Polyangia</taxon>
        <taxon>Polyangiales</taxon>
        <taxon>Polyangiaceae</taxon>
        <taxon>Chondromyces</taxon>
    </lineage>
</organism>
<keyword evidence="1" id="KW-0812">Transmembrane</keyword>
<dbReference type="GO" id="GO:0140359">
    <property type="term" value="F:ABC-type transporter activity"/>
    <property type="evidence" value="ECO:0007669"/>
    <property type="project" value="InterPro"/>
</dbReference>
<feature type="transmembrane region" description="Helical" evidence="1">
    <location>
        <begin position="182"/>
        <end position="204"/>
    </location>
</feature>
<dbReference type="GO" id="GO:0005886">
    <property type="term" value="C:plasma membrane"/>
    <property type="evidence" value="ECO:0007669"/>
    <property type="project" value="UniProtKB-SubCell"/>
</dbReference>
<evidence type="ECO:0000256" key="1">
    <source>
        <dbReference type="SAM" id="Phobius"/>
    </source>
</evidence>
<dbReference type="AlphaFoldDB" id="A0A017SY05"/>
<keyword evidence="3" id="KW-1185">Reference proteome</keyword>
<accession>A0A017SY05</accession>
<dbReference type="RefSeq" id="WP_044249175.1">
    <property type="nucleotide sequence ID" value="NZ_ASRX01000079.1"/>
</dbReference>